<dbReference type="InterPro" id="IPR052035">
    <property type="entry name" value="ZnF_BED_domain_contain"/>
</dbReference>
<dbReference type="EMBL" id="NCKW01003664">
    <property type="protein sequence ID" value="POM75749.1"/>
    <property type="molecule type" value="Genomic_DNA"/>
</dbReference>
<dbReference type="PANTHER" id="PTHR46481:SF10">
    <property type="entry name" value="ZINC FINGER BED DOMAIN-CONTAINING PROTEIN 39"/>
    <property type="match status" value="1"/>
</dbReference>
<dbReference type="InterPro" id="IPR008906">
    <property type="entry name" value="HATC_C_dom"/>
</dbReference>
<evidence type="ECO:0000313" key="7">
    <source>
        <dbReference type="EMBL" id="POM75749.1"/>
    </source>
</evidence>
<dbReference type="GO" id="GO:0046983">
    <property type="term" value="F:protein dimerization activity"/>
    <property type="evidence" value="ECO:0007669"/>
    <property type="project" value="InterPro"/>
</dbReference>
<reference evidence="7 8" key="1">
    <citation type="journal article" date="2017" name="Genome Biol. Evol.">
        <title>Phytophthora megakarya and P. palmivora, closely related causal agents of cacao black pod rot, underwent increases in genome sizes and gene numbers by different mechanisms.</title>
        <authorList>
            <person name="Ali S.S."/>
            <person name="Shao J."/>
            <person name="Lary D.J."/>
            <person name="Kronmiller B."/>
            <person name="Shen D."/>
            <person name="Strem M.D."/>
            <person name="Amoako-Attah I."/>
            <person name="Akrofi A.Y."/>
            <person name="Begoude B.A."/>
            <person name="Ten Hoopen G.M."/>
            <person name="Coulibaly K."/>
            <person name="Kebe B.I."/>
            <person name="Melnick R.L."/>
            <person name="Guiltinan M.J."/>
            <person name="Tyler B.M."/>
            <person name="Meinhardt L.W."/>
            <person name="Bailey B.A."/>
        </authorList>
    </citation>
    <scope>NUCLEOTIDE SEQUENCE [LARGE SCALE GENOMIC DNA]</scope>
    <source>
        <strain evidence="8">sbr112.9</strain>
    </source>
</reference>
<sequence length="345" mass="39086">MDSLRNFAIDELDTYLVTTTMSLERNELDAVRKVVQHFRTMTRYSRKSPKGQNRLGQCHVSVRDIKPSEILRRFIVLEQSLVNFFAYLKCPEGRIEFKDMESNLRRPKASDWLTIKCVTTLLALFAVATEVLSRQDYPSVLLVLRILFGIRKHLSRTDLFASHVAAAGEEAHVAEAEVAYLDLRVGKRMPHLGASQPQSAADALIAAACDLARELAPTRGELTQIGIPKTSQEVDNMIDMFSPVKVFEQQTELEKNCIDEFTRVSDIKTVLSSYDPLMWWYANHSKYTNLSRLARKWLGAVATSIPSERAFSTSENMLTAKRSSLAPGMVRDLVFIAHNWRIDCA</sequence>
<dbReference type="OrthoDB" id="101009at2759"/>
<accession>A0A2P4YDG6</accession>
<evidence type="ECO:0000256" key="4">
    <source>
        <dbReference type="ARBA" id="ARBA00022833"/>
    </source>
</evidence>
<evidence type="ECO:0000256" key="1">
    <source>
        <dbReference type="ARBA" id="ARBA00004123"/>
    </source>
</evidence>
<dbReference type="Proteomes" id="UP000237271">
    <property type="component" value="Unassembled WGS sequence"/>
</dbReference>
<organism evidence="7 8">
    <name type="scientific">Phytophthora palmivora</name>
    <dbReference type="NCBI Taxonomy" id="4796"/>
    <lineage>
        <taxon>Eukaryota</taxon>
        <taxon>Sar</taxon>
        <taxon>Stramenopiles</taxon>
        <taxon>Oomycota</taxon>
        <taxon>Peronosporomycetes</taxon>
        <taxon>Peronosporales</taxon>
        <taxon>Peronosporaceae</taxon>
        <taxon>Phytophthora</taxon>
    </lineage>
</organism>
<dbReference type="GO" id="GO:0005634">
    <property type="term" value="C:nucleus"/>
    <property type="evidence" value="ECO:0007669"/>
    <property type="project" value="UniProtKB-SubCell"/>
</dbReference>
<dbReference type="AlphaFoldDB" id="A0A2P4YDG6"/>
<evidence type="ECO:0000259" key="6">
    <source>
        <dbReference type="Pfam" id="PF05699"/>
    </source>
</evidence>
<evidence type="ECO:0000256" key="3">
    <source>
        <dbReference type="ARBA" id="ARBA00022771"/>
    </source>
</evidence>
<evidence type="ECO:0000313" key="8">
    <source>
        <dbReference type="Proteomes" id="UP000237271"/>
    </source>
</evidence>
<dbReference type="Pfam" id="PF05699">
    <property type="entry name" value="Dimer_Tnp_hAT"/>
    <property type="match status" value="1"/>
</dbReference>
<keyword evidence="8" id="KW-1185">Reference proteome</keyword>
<keyword evidence="4" id="KW-0862">Zinc</keyword>
<evidence type="ECO:0000256" key="5">
    <source>
        <dbReference type="ARBA" id="ARBA00023242"/>
    </source>
</evidence>
<dbReference type="InterPro" id="IPR012337">
    <property type="entry name" value="RNaseH-like_sf"/>
</dbReference>
<keyword evidence="2" id="KW-0479">Metal-binding</keyword>
<evidence type="ECO:0000256" key="2">
    <source>
        <dbReference type="ARBA" id="ARBA00022723"/>
    </source>
</evidence>
<dbReference type="GO" id="GO:0008270">
    <property type="term" value="F:zinc ion binding"/>
    <property type="evidence" value="ECO:0007669"/>
    <property type="project" value="UniProtKB-KW"/>
</dbReference>
<protein>
    <recommendedName>
        <fullName evidence="6">HAT C-terminal dimerisation domain-containing protein</fullName>
    </recommendedName>
</protein>
<comment type="caution">
    <text evidence="7">The sequence shown here is derived from an EMBL/GenBank/DDBJ whole genome shotgun (WGS) entry which is preliminary data.</text>
</comment>
<comment type="subcellular location">
    <subcellularLocation>
        <location evidence="1">Nucleus</location>
    </subcellularLocation>
</comment>
<name>A0A2P4YDG6_9STRA</name>
<dbReference type="SUPFAM" id="SSF53098">
    <property type="entry name" value="Ribonuclease H-like"/>
    <property type="match status" value="1"/>
</dbReference>
<proteinExistence type="predicted"/>
<keyword evidence="5" id="KW-0539">Nucleus</keyword>
<feature type="domain" description="HAT C-terminal dimerisation" evidence="6">
    <location>
        <begin position="269"/>
        <end position="339"/>
    </location>
</feature>
<dbReference type="PANTHER" id="PTHR46481">
    <property type="entry name" value="ZINC FINGER BED DOMAIN-CONTAINING PROTEIN 4"/>
    <property type="match status" value="1"/>
</dbReference>
<keyword evidence="3" id="KW-0863">Zinc-finger</keyword>
<gene>
    <name evidence="7" type="ORF">PHPALM_7105</name>
</gene>